<evidence type="ECO:0000313" key="2">
    <source>
        <dbReference type="EMBL" id="ROP35371.1"/>
    </source>
</evidence>
<reference evidence="2 3" key="1">
    <citation type="submission" date="2018-11" db="EMBL/GenBank/DDBJ databases">
        <title>Sequencing the genomes of 1000 actinobacteria strains.</title>
        <authorList>
            <person name="Klenk H.-P."/>
        </authorList>
    </citation>
    <scope>NUCLEOTIDE SEQUENCE [LARGE SCALE GENOMIC DNA]</scope>
    <source>
        <strain evidence="2 3">DSM 44231</strain>
    </source>
</reference>
<dbReference type="RefSeq" id="WP_148088662.1">
    <property type="nucleotide sequence ID" value="NZ_RJKM01000001.1"/>
</dbReference>
<protein>
    <submittedName>
        <fullName evidence="2">Uncharacterized protein</fullName>
    </submittedName>
</protein>
<evidence type="ECO:0000313" key="3">
    <source>
        <dbReference type="Proteomes" id="UP000268727"/>
    </source>
</evidence>
<name>A0A3N1GYH1_9PSEU</name>
<gene>
    <name evidence="2" type="ORF">EDD40_0597</name>
</gene>
<keyword evidence="1" id="KW-1133">Transmembrane helix</keyword>
<keyword evidence="1" id="KW-0812">Transmembrane</keyword>
<dbReference type="EMBL" id="RJKM01000001">
    <property type="protein sequence ID" value="ROP35371.1"/>
    <property type="molecule type" value="Genomic_DNA"/>
</dbReference>
<comment type="caution">
    <text evidence="2">The sequence shown here is derived from an EMBL/GenBank/DDBJ whole genome shotgun (WGS) entry which is preliminary data.</text>
</comment>
<accession>A0A3N1GYH1</accession>
<feature type="transmembrane region" description="Helical" evidence="1">
    <location>
        <begin position="21"/>
        <end position="41"/>
    </location>
</feature>
<proteinExistence type="predicted"/>
<keyword evidence="1" id="KW-0472">Membrane</keyword>
<dbReference type="AlphaFoldDB" id="A0A3N1GYH1"/>
<dbReference type="Proteomes" id="UP000268727">
    <property type="component" value="Unassembled WGS sequence"/>
</dbReference>
<evidence type="ECO:0000256" key="1">
    <source>
        <dbReference type="SAM" id="Phobius"/>
    </source>
</evidence>
<keyword evidence="3" id="KW-1185">Reference proteome</keyword>
<sequence length="80" mass="8671">MIIAFTPANSGSFSCLPLPAVFVRAVVLVVVYVFVLVLLRWGYDTNITLMLVSVLSLVAVRTGHSLLSPPRTKPSISLSR</sequence>
<organism evidence="2 3">
    <name type="scientific">Saccharothrix texasensis</name>
    <dbReference type="NCBI Taxonomy" id="103734"/>
    <lineage>
        <taxon>Bacteria</taxon>
        <taxon>Bacillati</taxon>
        <taxon>Actinomycetota</taxon>
        <taxon>Actinomycetes</taxon>
        <taxon>Pseudonocardiales</taxon>
        <taxon>Pseudonocardiaceae</taxon>
        <taxon>Saccharothrix</taxon>
    </lineage>
</organism>